<comment type="caution">
    <text evidence="2">The sequence shown here is derived from an EMBL/GenBank/DDBJ whole genome shotgun (WGS) entry which is preliminary data.</text>
</comment>
<feature type="domain" description="Reverse transcriptase zinc-binding" evidence="1">
    <location>
        <begin position="1"/>
        <end position="85"/>
    </location>
</feature>
<organism evidence="2 3">
    <name type="scientific">Cephalotus follicularis</name>
    <name type="common">Albany pitcher plant</name>
    <dbReference type="NCBI Taxonomy" id="3775"/>
    <lineage>
        <taxon>Eukaryota</taxon>
        <taxon>Viridiplantae</taxon>
        <taxon>Streptophyta</taxon>
        <taxon>Embryophyta</taxon>
        <taxon>Tracheophyta</taxon>
        <taxon>Spermatophyta</taxon>
        <taxon>Magnoliopsida</taxon>
        <taxon>eudicotyledons</taxon>
        <taxon>Gunneridae</taxon>
        <taxon>Pentapetalae</taxon>
        <taxon>rosids</taxon>
        <taxon>fabids</taxon>
        <taxon>Oxalidales</taxon>
        <taxon>Cephalotaceae</taxon>
        <taxon>Cephalotus</taxon>
    </lineage>
</organism>
<feature type="non-terminal residue" evidence="2">
    <location>
        <position position="1"/>
    </location>
</feature>
<dbReference type="PANTHER" id="PTHR33116">
    <property type="entry name" value="REVERSE TRANSCRIPTASE ZINC-BINDING DOMAIN-CONTAINING PROTEIN-RELATED-RELATED"/>
    <property type="match status" value="1"/>
</dbReference>
<dbReference type="Pfam" id="PF13966">
    <property type="entry name" value="zf-RVT"/>
    <property type="match status" value="1"/>
</dbReference>
<dbReference type="InParanoid" id="A0A1Q3CR95"/>
<dbReference type="PANTHER" id="PTHR33116:SF84">
    <property type="entry name" value="RNA-DIRECTED DNA POLYMERASE"/>
    <property type="match status" value="1"/>
</dbReference>
<dbReference type="OrthoDB" id="1622315at2759"/>
<dbReference type="Proteomes" id="UP000187406">
    <property type="component" value="Unassembled WGS sequence"/>
</dbReference>
<dbReference type="AlphaFoldDB" id="A0A1Q3CR95"/>
<sequence>FSTKGAWNSIRESAPPMGWANLVWHPFRISKHAFSLWLAILGAHRTMDRLLTLGIVTSARCSFNCGDIETVEHLFFACPYTQYIWIKVLNMCNINRQMLSWPEEIQWMVEHARGKKLPQTLRKLAFGATVYHIWMERNRCFKNCFLPQESVIHKIQGDVAAKLTGLSLENSNEHHHSLCTNWGMIN</sequence>
<accession>A0A1Q3CR95</accession>
<name>A0A1Q3CR95_CEPFO</name>
<evidence type="ECO:0000259" key="1">
    <source>
        <dbReference type="Pfam" id="PF13966"/>
    </source>
</evidence>
<dbReference type="InterPro" id="IPR026960">
    <property type="entry name" value="RVT-Znf"/>
</dbReference>
<gene>
    <name evidence="2" type="ORF">CFOL_v3_26227</name>
</gene>
<evidence type="ECO:0000313" key="3">
    <source>
        <dbReference type="Proteomes" id="UP000187406"/>
    </source>
</evidence>
<keyword evidence="3" id="KW-1185">Reference proteome</keyword>
<protein>
    <submittedName>
        <fullName evidence="2">Zf-RVT domain-containing protein</fullName>
    </submittedName>
</protein>
<proteinExistence type="predicted"/>
<evidence type="ECO:0000313" key="2">
    <source>
        <dbReference type="EMBL" id="GAV82776.1"/>
    </source>
</evidence>
<dbReference type="EMBL" id="BDDD01002713">
    <property type="protein sequence ID" value="GAV82776.1"/>
    <property type="molecule type" value="Genomic_DNA"/>
</dbReference>
<reference evidence="3" key="1">
    <citation type="submission" date="2016-04" db="EMBL/GenBank/DDBJ databases">
        <title>Cephalotus genome sequencing.</title>
        <authorList>
            <person name="Fukushima K."/>
            <person name="Hasebe M."/>
            <person name="Fang X."/>
        </authorList>
    </citation>
    <scope>NUCLEOTIDE SEQUENCE [LARGE SCALE GENOMIC DNA]</scope>
    <source>
        <strain evidence="3">cv. St1</strain>
    </source>
</reference>